<keyword evidence="1" id="KW-0106">Calcium</keyword>
<evidence type="ECO:0000313" key="3">
    <source>
        <dbReference type="EMBL" id="KEQ00989.1"/>
    </source>
</evidence>
<feature type="non-terminal residue" evidence="3">
    <location>
        <position position="1"/>
    </location>
</feature>
<dbReference type="Pfam" id="PF06594">
    <property type="entry name" value="HCBP_related"/>
    <property type="match status" value="1"/>
</dbReference>
<comment type="caution">
    <text evidence="3">The sequence shown here is derived from an EMBL/GenBank/DDBJ whole genome shotgun (WGS) entry which is preliminary data.</text>
</comment>
<evidence type="ECO:0000256" key="1">
    <source>
        <dbReference type="ARBA" id="ARBA00022837"/>
    </source>
</evidence>
<organism evidence="3 4">
    <name type="scientific">Snodgrassella alvi SCGC AB-598-J21</name>
    <dbReference type="NCBI Taxonomy" id="1385367"/>
    <lineage>
        <taxon>Bacteria</taxon>
        <taxon>Pseudomonadati</taxon>
        <taxon>Pseudomonadota</taxon>
        <taxon>Betaproteobacteria</taxon>
        <taxon>Neisseriales</taxon>
        <taxon>Neisseriaceae</taxon>
        <taxon>Snodgrassella</taxon>
    </lineage>
</organism>
<reference evidence="3 4" key="1">
    <citation type="journal article" date="2014" name="PLoS Genet.">
        <title>Hidden diversity in honey bee gut symbionts detected by single-cell genomics.</title>
        <authorList>
            <person name="Engel P."/>
            <person name="Stepanauskas R."/>
            <person name="Moran N."/>
        </authorList>
    </citation>
    <scope>NUCLEOTIDE SEQUENCE [LARGE SCALE GENOMIC DNA]</scope>
    <source>
        <strain evidence="3 4">SCGC AB-598-J21</strain>
    </source>
</reference>
<protein>
    <recommendedName>
        <fullName evidence="2">Haemolysin-type calcium binding-related domain-containing protein</fullName>
    </recommendedName>
</protein>
<dbReference type="Proteomes" id="UP000027644">
    <property type="component" value="Unassembled WGS sequence"/>
</dbReference>
<feature type="domain" description="Haemolysin-type calcium binding-related" evidence="2">
    <location>
        <begin position="26"/>
        <end position="60"/>
    </location>
</feature>
<proteinExistence type="predicted"/>
<accession>A0A074W0K7</accession>
<evidence type="ECO:0000313" key="4">
    <source>
        <dbReference type="Proteomes" id="UP000027644"/>
    </source>
</evidence>
<sequence length="75" mass="9029">EASGNDTIQFTDVNFSEVKFRKENYDLIIYGYNENDSIRIKNFFYGSYDYYTIENFVFKDQTISLEEVRNIINKQ</sequence>
<dbReference type="EMBL" id="AVQL01000440">
    <property type="protein sequence ID" value="KEQ00989.1"/>
    <property type="molecule type" value="Genomic_DNA"/>
</dbReference>
<name>A0A074W0K7_9NEIS</name>
<dbReference type="InterPro" id="IPR010566">
    <property type="entry name" value="Haemolys_ca-bd"/>
</dbReference>
<evidence type="ECO:0000259" key="2">
    <source>
        <dbReference type="Pfam" id="PF06594"/>
    </source>
</evidence>
<dbReference type="AlphaFoldDB" id="A0A074W0K7"/>
<gene>
    <name evidence="3" type="ORF">SASC598J21_012730</name>
</gene>